<dbReference type="AlphaFoldDB" id="A0A2K8QK41"/>
<name>A0A2K8QK41_9GAMM</name>
<keyword evidence="2" id="KW-1185">Reference proteome</keyword>
<proteinExistence type="predicted"/>
<protein>
    <submittedName>
        <fullName evidence="1">Uncharacterized protein</fullName>
    </submittedName>
</protein>
<dbReference type="InterPro" id="IPR021109">
    <property type="entry name" value="Peptidase_aspartic_dom_sf"/>
</dbReference>
<gene>
    <name evidence="1" type="ORF">CVE23_04975</name>
</gene>
<evidence type="ECO:0000313" key="2">
    <source>
        <dbReference type="Proteomes" id="UP000231901"/>
    </source>
</evidence>
<dbReference type="SUPFAM" id="SSF50630">
    <property type="entry name" value="Acid proteases"/>
    <property type="match status" value="1"/>
</dbReference>
<dbReference type="EMBL" id="CP025003">
    <property type="protein sequence ID" value="ATZ93388.1"/>
    <property type="molecule type" value="Genomic_DNA"/>
</dbReference>
<accession>A0A2K8QK41</accession>
<dbReference type="Proteomes" id="UP000231901">
    <property type="component" value="Chromosome"/>
</dbReference>
<dbReference type="KEGG" id="dfn:CVE23_04975"/>
<evidence type="ECO:0000313" key="1">
    <source>
        <dbReference type="EMBL" id="ATZ93388.1"/>
    </source>
</evidence>
<organism evidence="1 2">
    <name type="scientific">Dickeya fangzhongdai</name>
    <dbReference type="NCBI Taxonomy" id="1778540"/>
    <lineage>
        <taxon>Bacteria</taxon>
        <taxon>Pseudomonadati</taxon>
        <taxon>Pseudomonadota</taxon>
        <taxon>Gammaproteobacteria</taxon>
        <taxon>Enterobacterales</taxon>
        <taxon>Pectobacteriaceae</taxon>
        <taxon>Dickeya</taxon>
    </lineage>
</organism>
<sequence length="368" mass="40191">MLKLLIKIFILILISGCTNLVNNKANKPVAISRSTDAIAVASRISLPVMSKVVAGNRFYYVRLRIGDGPETNVILDTGSIGLRAISTVVPHRNQFGRTIVYSYESGNELHGSVSNERITAGEHQLGIIPIQVVDQLRCSAQVPNCTVAKLAPSTPFAQGIDGRSSQEFGGIMGIRLYSHDRLIPNPLRAAGFKGWIVQLPRPGEEQGALILNPSMAELKGFTRSKVDKNGSVPACLDSGNATQILCLPTVLDSGDPHVFIFERNVKNHVMSPGTLVKLSLFDGDRDDQKVVLKFTSAQNPGKESKELLHYNPALISFKSLNRVYDTPFINSGYLPFLDYLIYFDAKDSVIGMQERKIANPSGQQTVAN</sequence>
<reference evidence="2" key="1">
    <citation type="journal article" date="2018" name="Genome Announc.">
        <title>Complete genome sequence of a Dickeya fangzhongdai type strain causing bleeding canker of pear tree trunks.</title>
        <authorList>
            <person name="Zhao Y."/>
            <person name="Tian Y."/>
            <person name="Li X."/>
            <person name="Hu B."/>
        </authorList>
    </citation>
    <scope>NUCLEOTIDE SEQUENCE [LARGE SCALE GENOMIC DNA]</scope>
    <source>
        <strain evidence="2">DSM 101947</strain>
    </source>
</reference>